<dbReference type="FunFam" id="3.40.30.10:FF:000001">
    <property type="entry name" value="Thioredoxin"/>
    <property type="match status" value="1"/>
</dbReference>
<accession>A0A0D8J6K0</accession>
<evidence type="ECO:0000256" key="9">
    <source>
        <dbReference type="PIRSR" id="PIRSR000077-4"/>
    </source>
</evidence>
<dbReference type="PIRSF" id="PIRSF000077">
    <property type="entry name" value="Thioredoxin"/>
    <property type="match status" value="1"/>
</dbReference>
<dbReference type="GO" id="GO:0005829">
    <property type="term" value="C:cytosol"/>
    <property type="evidence" value="ECO:0007669"/>
    <property type="project" value="TreeGrafter"/>
</dbReference>
<keyword evidence="3" id="KW-0249">Electron transport</keyword>
<evidence type="ECO:0000256" key="7">
    <source>
        <dbReference type="PIRNR" id="PIRNR000077"/>
    </source>
</evidence>
<dbReference type="GO" id="GO:0015035">
    <property type="term" value="F:protein-disulfide reductase activity"/>
    <property type="evidence" value="ECO:0007669"/>
    <property type="project" value="UniProtKB-UniRule"/>
</dbReference>
<evidence type="ECO:0000256" key="8">
    <source>
        <dbReference type="PIRSR" id="PIRSR000077-1"/>
    </source>
</evidence>
<evidence type="ECO:0000313" key="11">
    <source>
        <dbReference type="EMBL" id="KJF42146.1"/>
    </source>
</evidence>
<dbReference type="GO" id="GO:0045454">
    <property type="term" value="P:cell redox homeostasis"/>
    <property type="evidence" value="ECO:0007669"/>
    <property type="project" value="TreeGrafter"/>
</dbReference>
<dbReference type="STRING" id="1544798.LH29_20245"/>
<comment type="similarity">
    <text evidence="1 7">Belongs to the thioredoxin family.</text>
</comment>
<comment type="caution">
    <text evidence="11">The sequence shown here is derived from an EMBL/GenBank/DDBJ whole genome shotgun (WGS) entry which is preliminary data.</text>
</comment>
<feature type="disulfide bond" description="Redox-active" evidence="9">
    <location>
        <begin position="39"/>
        <end position="42"/>
    </location>
</feature>
<keyword evidence="5 9" id="KW-0676">Redox-active center</keyword>
<dbReference type="InterPro" id="IPR005746">
    <property type="entry name" value="Thioredoxin"/>
</dbReference>
<feature type="active site" description="Nucleophile" evidence="8">
    <location>
        <position position="42"/>
    </location>
</feature>
<gene>
    <name evidence="11" type="ORF">LH29_20245</name>
</gene>
<evidence type="ECO:0000256" key="4">
    <source>
        <dbReference type="ARBA" id="ARBA00023157"/>
    </source>
</evidence>
<keyword evidence="2" id="KW-0813">Transport</keyword>
<keyword evidence="4 9" id="KW-1015">Disulfide bond</keyword>
<dbReference type="InterPro" id="IPR036249">
    <property type="entry name" value="Thioredoxin-like_sf"/>
</dbReference>
<dbReference type="PROSITE" id="PS00194">
    <property type="entry name" value="THIOREDOXIN_1"/>
    <property type="match status" value="1"/>
</dbReference>
<dbReference type="PRINTS" id="PR00421">
    <property type="entry name" value="THIOREDOXIN"/>
</dbReference>
<feature type="active site" description="Nucleophile" evidence="8">
    <location>
        <position position="39"/>
    </location>
</feature>
<protein>
    <recommendedName>
        <fullName evidence="6 7">Thioredoxin</fullName>
    </recommendedName>
</protein>
<dbReference type="PROSITE" id="PS51352">
    <property type="entry name" value="THIOREDOXIN_2"/>
    <property type="match status" value="1"/>
</dbReference>
<feature type="site" description="Deprotonates C-terminal active site Cys" evidence="8">
    <location>
        <position position="33"/>
    </location>
</feature>
<reference evidence="11 12" key="1">
    <citation type="submission" date="2014-09" db="EMBL/GenBank/DDBJ databases">
        <title>Draft Genome Sequence of Draconibacterium sp. JN14CK-3.</title>
        <authorList>
            <person name="Dong C."/>
            <person name="Lai Q."/>
            <person name="Shao Z."/>
        </authorList>
    </citation>
    <scope>NUCLEOTIDE SEQUENCE [LARGE SCALE GENOMIC DNA]</scope>
    <source>
        <strain evidence="11 12">JN14CK-3</strain>
    </source>
</reference>
<dbReference type="InterPro" id="IPR017937">
    <property type="entry name" value="Thioredoxin_CS"/>
</dbReference>
<dbReference type="Pfam" id="PF00085">
    <property type="entry name" value="Thioredoxin"/>
    <property type="match status" value="1"/>
</dbReference>
<dbReference type="PANTHER" id="PTHR45663:SF11">
    <property type="entry name" value="GEO12009P1"/>
    <property type="match status" value="1"/>
</dbReference>
<dbReference type="Proteomes" id="UP000032544">
    <property type="component" value="Unassembled WGS sequence"/>
</dbReference>
<dbReference type="SUPFAM" id="SSF52833">
    <property type="entry name" value="Thioredoxin-like"/>
    <property type="match status" value="1"/>
</dbReference>
<dbReference type="PATRIC" id="fig|1544798.3.peg.4224"/>
<name>A0A0D8J6K0_9BACT</name>
<proteinExistence type="inferred from homology"/>
<dbReference type="EMBL" id="JRHC01000006">
    <property type="protein sequence ID" value="KJF42146.1"/>
    <property type="molecule type" value="Genomic_DNA"/>
</dbReference>
<feature type="site" description="Contributes to redox potential value" evidence="8">
    <location>
        <position position="41"/>
    </location>
</feature>
<organism evidence="11 12">
    <name type="scientific">Draconibacterium sediminis</name>
    <dbReference type="NCBI Taxonomy" id="1544798"/>
    <lineage>
        <taxon>Bacteria</taxon>
        <taxon>Pseudomonadati</taxon>
        <taxon>Bacteroidota</taxon>
        <taxon>Bacteroidia</taxon>
        <taxon>Marinilabiliales</taxon>
        <taxon>Prolixibacteraceae</taxon>
        <taxon>Draconibacterium</taxon>
    </lineage>
</organism>
<dbReference type="Gene3D" id="3.40.30.10">
    <property type="entry name" value="Glutaredoxin"/>
    <property type="match status" value="1"/>
</dbReference>
<dbReference type="AlphaFoldDB" id="A0A0D8J6K0"/>
<evidence type="ECO:0000256" key="6">
    <source>
        <dbReference type="NCBIfam" id="TIGR01068"/>
    </source>
</evidence>
<keyword evidence="12" id="KW-1185">Reference proteome</keyword>
<dbReference type="NCBIfam" id="TIGR01068">
    <property type="entry name" value="thioredoxin"/>
    <property type="match status" value="1"/>
</dbReference>
<evidence type="ECO:0000256" key="1">
    <source>
        <dbReference type="ARBA" id="ARBA00008987"/>
    </source>
</evidence>
<dbReference type="OrthoDB" id="9790390at2"/>
<evidence type="ECO:0000259" key="10">
    <source>
        <dbReference type="PROSITE" id="PS51352"/>
    </source>
</evidence>
<evidence type="ECO:0000256" key="2">
    <source>
        <dbReference type="ARBA" id="ARBA00022448"/>
    </source>
</evidence>
<sequence length="115" mass="12758">MKNAKPVANSKRIKVLNNKNFKAATKRGVVLLDFWAPWCGPCKIIAPTLNEIADSQTDFMVAKVNVDHNQQLAQKFKVRNIPTMLILKDGKEAGRIVGVKTKRTILKEVDAVMAG</sequence>
<evidence type="ECO:0000256" key="3">
    <source>
        <dbReference type="ARBA" id="ARBA00022982"/>
    </source>
</evidence>
<evidence type="ECO:0000313" key="12">
    <source>
        <dbReference type="Proteomes" id="UP000032544"/>
    </source>
</evidence>
<dbReference type="CDD" id="cd02947">
    <property type="entry name" value="TRX_family"/>
    <property type="match status" value="1"/>
</dbReference>
<feature type="domain" description="Thioredoxin" evidence="10">
    <location>
        <begin position="1"/>
        <end position="114"/>
    </location>
</feature>
<feature type="site" description="Contributes to redox potential value" evidence="8">
    <location>
        <position position="40"/>
    </location>
</feature>
<dbReference type="PANTHER" id="PTHR45663">
    <property type="entry name" value="GEO12009P1"/>
    <property type="match status" value="1"/>
</dbReference>
<evidence type="ECO:0000256" key="5">
    <source>
        <dbReference type="ARBA" id="ARBA00023284"/>
    </source>
</evidence>
<dbReference type="InterPro" id="IPR013766">
    <property type="entry name" value="Thioredoxin_domain"/>
</dbReference>